<organism evidence="1 2">
    <name type="scientific">Spiromyces aspiralis</name>
    <dbReference type="NCBI Taxonomy" id="68401"/>
    <lineage>
        <taxon>Eukaryota</taxon>
        <taxon>Fungi</taxon>
        <taxon>Fungi incertae sedis</taxon>
        <taxon>Zoopagomycota</taxon>
        <taxon>Kickxellomycotina</taxon>
        <taxon>Kickxellomycetes</taxon>
        <taxon>Kickxellales</taxon>
        <taxon>Kickxellaceae</taxon>
        <taxon>Spiromyces</taxon>
    </lineage>
</organism>
<evidence type="ECO:0000313" key="1">
    <source>
        <dbReference type="EMBL" id="KAJ1678834.1"/>
    </source>
</evidence>
<name>A0ACC1HY75_9FUNG</name>
<protein>
    <submittedName>
        <fullName evidence="1">Uncharacterized protein</fullName>
    </submittedName>
</protein>
<comment type="caution">
    <text evidence="1">The sequence shown here is derived from an EMBL/GenBank/DDBJ whole genome shotgun (WGS) entry which is preliminary data.</text>
</comment>
<evidence type="ECO:0000313" key="2">
    <source>
        <dbReference type="Proteomes" id="UP001145114"/>
    </source>
</evidence>
<keyword evidence="2" id="KW-1185">Reference proteome</keyword>
<gene>
    <name evidence="1" type="ORF">EV182_003261</name>
</gene>
<proteinExistence type="predicted"/>
<dbReference type="EMBL" id="JAMZIH010000820">
    <property type="protein sequence ID" value="KAJ1678834.1"/>
    <property type="molecule type" value="Genomic_DNA"/>
</dbReference>
<dbReference type="Proteomes" id="UP001145114">
    <property type="component" value="Unassembled WGS sequence"/>
</dbReference>
<reference evidence="1" key="1">
    <citation type="submission" date="2022-06" db="EMBL/GenBank/DDBJ databases">
        <title>Phylogenomic reconstructions and comparative analyses of Kickxellomycotina fungi.</title>
        <authorList>
            <person name="Reynolds N.K."/>
            <person name="Stajich J.E."/>
            <person name="Barry K."/>
            <person name="Grigoriev I.V."/>
            <person name="Crous P."/>
            <person name="Smith M.E."/>
        </authorList>
    </citation>
    <scope>NUCLEOTIDE SEQUENCE</scope>
    <source>
        <strain evidence="1">RSA 2271</strain>
    </source>
</reference>
<accession>A0ACC1HY75</accession>
<sequence length="193" mass="22597">MLRIARGYAELRLLEAEVKEAGDGKGAKQAQKRRGERERRRWHRKVEQERQKRADQVNYQTSILMLWFCNIPFCAPELMVWMKNLSVSWHHDNASDHYATKVVGFYLLYMICSNEMLPRLTWERARKGGEWYGVARVWGNAVQYGRLIVGAWLVGFALIYGMRQPYLLHGAIHWISLWLIVIHVGHKLVVCSS</sequence>